<evidence type="ECO:0000256" key="2">
    <source>
        <dbReference type="SAM" id="SignalP"/>
    </source>
</evidence>
<dbReference type="AlphaFoldDB" id="A0AA37Q8D0"/>
<name>A0AA37Q8D0_9BACT</name>
<feature type="chain" id="PRO_5041311211" description="Copper resistance protein B" evidence="2">
    <location>
        <begin position="46"/>
        <end position="312"/>
    </location>
</feature>
<proteinExistence type="predicted"/>
<dbReference type="EMBL" id="BRXS01000008">
    <property type="protein sequence ID" value="GLC28149.1"/>
    <property type="molecule type" value="Genomic_DNA"/>
</dbReference>
<dbReference type="Pfam" id="PF05275">
    <property type="entry name" value="CopB"/>
    <property type="match status" value="1"/>
</dbReference>
<dbReference type="Proteomes" id="UP001161325">
    <property type="component" value="Unassembled WGS sequence"/>
</dbReference>
<sequence>MSGLAGTRTGGCALRGATRQVRRRRAWAAAAALLFAAMAARPAGAQGTPASPSTPAPPGTEPPTRITGDTTGGRSGRVTGQSHGQGTGPAHGMMMDRTRRVFLLTEVLEIASGESALPITLDGTGWIGGDYHRVFLNVDAEQPTRGGREIDLRGDVNYGRLVSPFWSALVGVRVESRRGEVGPLRTRGLLHFGMEGLAPGWFTLEPSLYVSPTGQVSARIAGTTDFLLTQRLIVQPRAELHAVVQRVPEFLYAPGLTDAELGVRLRYEFRRDFAPYVGLSWFRRTGGSAGLARAAGESDRTAGLVAGVRVWR</sequence>
<evidence type="ECO:0000313" key="4">
    <source>
        <dbReference type="Proteomes" id="UP001161325"/>
    </source>
</evidence>
<dbReference type="InterPro" id="IPR007939">
    <property type="entry name" value="Cu-R_B_prcur"/>
</dbReference>
<comment type="caution">
    <text evidence="3">The sequence shown here is derived from an EMBL/GenBank/DDBJ whole genome shotgun (WGS) entry which is preliminary data.</text>
</comment>
<feature type="region of interest" description="Disordered" evidence="1">
    <location>
        <begin position="44"/>
        <end position="94"/>
    </location>
</feature>
<keyword evidence="2" id="KW-0732">Signal</keyword>
<evidence type="ECO:0000313" key="3">
    <source>
        <dbReference type="EMBL" id="GLC28149.1"/>
    </source>
</evidence>
<feature type="signal peptide" evidence="2">
    <location>
        <begin position="1"/>
        <end position="45"/>
    </location>
</feature>
<dbReference type="GO" id="GO:0005507">
    <property type="term" value="F:copper ion binding"/>
    <property type="evidence" value="ECO:0007669"/>
    <property type="project" value="InterPro"/>
</dbReference>
<keyword evidence="4" id="KW-1185">Reference proteome</keyword>
<feature type="compositionally biased region" description="Pro residues" evidence="1">
    <location>
        <begin position="52"/>
        <end position="61"/>
    </location>
</feature>
<dbReference type="GO" id="GO:0006878">
    <property type="term" value="P:intracellular copper ion homeostasis"/>
    <property type="evidence" value="ECO:0007669"/>
    <property type="project" value="InterPro"/>
</dbReference>
<reference evidence="3" key="1">
    <citation type="submission" date="2022-08" db="EMBL/GenBank/DDBJ databases">
        <title>Draft genome sequencing of Roseisolibacter agri AW1220.</title>
        <authorList>
            <person name="Tobiishi Y."/>
            <person name="Tonouchi A."/>
        </authorList>
    </citation>
    <scope>NUCLEOTIDE SEQUENCE</scope>
    <source>
        <strain evidence="3">AW1220</strain>
    </source>
</reference>
<dbReference type="RefSeq" id="WP_284352571.1">
    <property type="nucleotide sequence ID" value="NZ_BRXS01000008.1"/>
</dbReference>
<dbReference type="GO" id="GO:0009279">
    <property type="term" value="C:cell outer membrane"/>
    <property type="evidence" value="ECO:0007669"/>
    <property type="project" value="InterPro"/>
</dbReference>
<organism evidence="3 4">
    <name type="scientific">Roseisolibacter agri</name>
    <dbReference type="NCBI Taxonomy" id="2014610"/>
    <lineage>
        <taxon>Bacteria</taxon>
        <taxon>Pseudomonadati</taxon>
        <taxon>Gemmatimonadota</taxon>
        <taxon>Gemmatimonadia</taxon>
        <taxon>Gemmatimonadales</taxon>
        <taxon>Gemmatimonadaceae</taxon>
        <taxon>Roseisolibacter</taxon>
    </lineage>
</organism>
<protein>
    <recommendedName>
        <fullName evidence="5">Copper resistance protein B</fullName>
    </recommendedName>
</protein>
<evidence type="ECO:0000256" key="1">
    <source>
        <dbReference type="SAM" id="MobiDB-lite"/>
    </source>
</evidence>
<accession>A0AA37Q8D0</accession>
<gene>
    <name evidence="3" type="ORF">rosag_46620</name>
</gene>
<evidence type="ECO:0008006" key="5">
    <source>
        <dbReference type="Google" id="ProtNLM"/>
    </source>
</evidence>